<keyword evidence="3 5" id="KW-1133">Transmembrane helix</keyword>
<keyword evidence="4 5" id="KW-0472">Membrane</keyword>
<feature type="transmembrane region" description="Helical" evidence="5">
    <location>
        <begin position="35"/>
        <end position="56"/>
    </location>
</feature>
<evidence type="ECO:0000256" key="1">
    <source>
        <dbReference type="ARBA" id="ARBA00022475"/>
    </source>
</evidence>
<dbReference type="Proteomes" id="UP001596549">
    <property type="component" value="Unassembled WGS sequence"/>
</dbReference>
<dbReference type="EMBL" id="JBHTCP010000012">
    <property type="protein sequence ID" value="MFC7371355.1"/>
    <property type="molecule type" value="Genomic_DNA"/>
</dbReference>
<keyword evidence="2 5" id="KW-0812">Transmembrane</keyword>
<reference evidence="7" key="1">
    <citation type="journal article" date="2019" name="Int. J. Syst. Evol. Microbiol.">
        <title>The Global Catalogue of Microorganisms (GCM) 10K type strain sequencing project: providing services to taxonomists for standard genome sequencing and annotation.</title>
        <authorList>
            <consortium name="The Broad Institute Genomics Platform"/>
            <consortium name="The Broad Institute Genome Sequencing Center for Infectious Disease"/>
            <person name="Wu L."/>
            <person name="Ma J."/>
        </authorList>
    </citation>
    <scope>NUCLEOTIDE SEQUENCE [LARGE SCALE GENOMIC DNA]</scope>
    <source>
        <strain evidence="7">NBRC 106396</strain>
    </source>
</reference>
<feature type="transmembrane region" description="Helical" evidence="5">
    <location>
        <begin position="163"/>
        <end position="184"/>
    </location>
</feature>
<evidence type="ECO:0000256" key="5">
    <source>
        <dbReference type="SAM" id="Phobius"/>
    </source>
</evidence>
<comment type="caution">
    <text evidence="6">The sequence shown here is derived from an EMBL/GenBank/DDBJ whole genome shotgun (WGS) entry which is preliminary data.</text>
</comment>
<keyword evidence="1" id="KW-1003">Cell membrane</keyword>
<name>A0ABW2NPM4_9BACL</name>
<gene>
    <name evidence="6" type="primary">ytaF</name>
    <name evidence="6" type="ORF">ACFQPF_06685</name>
</gene>
<sequence>MPSLSLWLLGLAVSLDSFGAGLTYGMKEIKIPFRSIFIISCCSAATLFASMAVGHGIERFFSPHAGELLGGILLIVIGIFFLWQVLFKKEEKTLVNETKDVLHLEIKSIGLVIKIFKKPVMADLDRSGSITGLEAVLLGIALSLDAFGAGIGAALIDMPPLMTASVCAVMSCLFLWSGMIGGMLMSKYSWVQKLSLLPGLLLIILGLMKL</sequence>
<accession>A0ABW2NPM4</accession>
<evidence type="ECO:0000256" key="3">
    <source>
        <dbReference type="ARBA" id="ARBA00022989"/>
    </source>
</evidence>
<dbReference type="RefSeq" id="WP_379747836.1">
    <property type="nucleotide sequence ID" value="NZ_JBHTCP010000012.1"/>
</dbReference>
<feature type="transmembrane region" description="Helical" evidence="5">
    <location>
        <begin position="68"/>
        <end position="86"/>
    </location>
</feature>
<dbReference type="PANTHER" id="PTHR35529:SF2">
    <property type="entry name" value="SPORULATION PROTEIN YTAF-RELATED"/>
    <property type="match status" value="1"/>
</dbReference>
<feature type="transmembrane region" description="Helical" evidence="5">
    <location>
        <begin position="135"/>
        <end position="156"/>
    </location>
</feature>
<protein>
    <submittedName>
        <fullName evidence="6">Sporulation membrane protein YtaF</fullName>
    </submittedName>
</protein>
<dbReference type="InterPro" id="IPR014205">
    <property type="entry name" value="Spore_YtaF"/>
</dbReference>
<dbReference type="NCBIfam" id="TIGR02840">
    <property type="entry name" value="spore_YtaF"/>
    <property type="match status" value="1"/>
</dbReference>
<dbReference type="PANTHER" id="PTHR35529">
    <property type="entry name" value="MANGANESE EFFLUX PUMP MNTP-RELATED"/>
    <property type="match status" value="1"/>
</dbReference>
<proteinExistence type="predicted"/>
<evidence type="ECO:0000313" key="7">
    <source>
        <dbReference type="Proteomes" id="UP001596549"/>
    </source>
</evidence>
<evidence type="ECO:0000256" key="2">
    <source>
        <dbReference type="ARBA" id="ARBA00022692"/>
    </source>
</evidence>
<dbReference type="InterPro" id="IPR003810">
    <property type="entry name" value="Mntp/YtaF"/>
</dbReference>
<dbReference type="Pfam" id="PF02659">
    <property type="entry name" value="Mntp"/>
    <property type="match status" value="2"/>
</dbReference>
<evidence type="ECO:0000313" key="6">
    <source>
        <dbReference type="EMBL" id="MFC7371355.1"/>
    </source>
</evidence>
<feature type="transmembrane region" description="Helical" evidence="5">
    <location>
        <begin position="190"/>
        <end position="208"/>
    </location>
</feature>
<organism evidence="6 7">
    <name type="scientific">Fictibacillus iocasae</name>
    <dbReference type="NCBI Taxonomy" id="2715437"/>
    <lineage>
        <taxon>Bacteria</taxon>
        <taxon>Bacillati</taxon>
        <taxon>Bacillota</taxon>
        <taxon>Bacilli</taxon>
        <taxon>Bacillales</taxon>
        <taxon>Fictibacillaceae</taxon>
        <taxon>Fictibacillus</taxon>
    </lineage>
</organism>
<keyword evidence="7" id="KW-1185">Reference proteome</keyword>
<evidence type="ECO:0000256" key="4">
    <source>
        <dbReference type="ARBA" id="ARBA00023136"/>
    </source>
</evidence>